<accession>A0A4R5W812</accession>
<dbReference type="RefSeq" id="WP_133325446.1">
    <property type="nucleotide sequence ID" value="NZ_SMYL01000001.1"/>
</dbReference>
<dbReference type="EMBL" id="SMYL01000001">
    <property type="protein sequence ID" value="TDK68624.1"/>
    <property type="molecule type" value="Genomic_DNA"/>
</dbReference>
<evidence type="ECO:0000256" key="2">
    <source>
        <dbReference type="SAM" id="MobiDB-lite"/>
    </source>
</evidence>
<dbReference type="Proteomes" id="UP000294829">
    <property type="component" value="Unassembled WGS sequence"/>
</dbReference>
<keyword evidence="5" id="KW-1185">Reference proteome</keyword>
<feature type="region of interest" description="Disordered" evidence="2">
    <location>
        <begin position="112"/>
        <end position="189"/>
    </location>
</feature>
<protein>
    <submittedName>
        <fullName evidence="4">Uncharacterized protein</fullName>
    </submittedName>
</protein>
<dbReference type="AlphaFoldDB" id="A0A4R5W812"/>
<dbReference type="OrthoDB" id="9180424at2"/>
<gene>
    <name evidence="4" type="ORF">E2I14_03545</name>
</gene>
<sequence>MLRVQIPVNGATEDVLVPSCFKTKIETLNGDLIAVPHIEFGYSAQSSKTVYLNLSTKVAISEPAIKLSVSVVCGTLIQREYSLLLDYPESPSYIAATKSAIPAVATTELPVVESTQPAETSAVAGAKTSDLAPNNKPTRSKRKHDRADGSSAAPADVTAVPVTNKAMSPSLNLDVPKKKHKRDDSAPKLKNVLKISNQEATSEYDLKMSQTMTEQSTAPADQVRIQENKLAQARFAALLRGEDPDAASQISTKNDQAKIKKLEAEVEQLKQQSKLKAQQEEKTPPLVIGLILLAVTLLAGLVGAIWMAVRRSRQEKQQAWWDPTTDQKKNVKEIVDSLQSSAEQGNLDPVSIIEHPAQPKVAEINPKNDSIEYPVSNTEPNPKYKRMGLPALEDTNSSTFNFFTARGNSIQIEEISDITQEAEFWMSVNDPQRAIEILEQQGLDDDPSMPITWLYLLDLYRLVKDEQKYTELRRRFKRKFNASIPEFNEEIDPKGLRHLDDFPHLAAKCCALWDSSDILPFLESLLVDDREGARNGFDLPVYRDILFLISICNEIQRTKKLFPVTPSASAAPAAAIASDAPSFNVEPIQTLPDLDVKQNETSEFNEYPNSLNFDLLDFKIEKKEDDK</sequence>
<keyword evidence="3" id="KW-0472">Membrane</keyword>
<comment type="caution">
    <text evidence="4">The sequence shown here is derived from an EMBL/GenBank/DDBJ whole genome shotgun (WGS) entry which is preliminary data.</text>
</comment>
<evidence type="ECO:0000313" key="4">
    <source>
        <dbReference type="EMBL" id="TDK68624.1"/>
    </source>
</evidence>
<evidence type="ECO:0000256" key="3">
    <source>
        <dbReference type="SAM" id="Phobius"/>
    </source>
</evidence>
<organism evidence="4 5">
    <name type="scientific">Sapientia aquatica</name>
    <dbReference type="NCBI Taxonomy" id="1549640"/>
    <lineage>
        <taxon>Bacteria</taxon>
        <taxon>Pseudomonadati</taxon>
        <taxon>Pseudomonadota</taxon>
        <taxon>Betaproteobacteria</taxon>
        <taxon>Burkholderiales</taxon>
        <taxon>Oxalobacteraceae</taxon>
        <taxon>Sapientia</taxon>
    </lineage>
</organism>
<keyword evidence="3" id="KW-1133">Transmembrane helix</keyword>
<proteinExistence type="predicted"/>
<name>A0A4R5W812_9BURK</name>
<evidence type="ECO:0000313" key="5">
    <source>
        <dbReference type="Proteomes" id="UP000294829"/>
    </source>
</evidence>
<feature type="coiled-coil region" evidence="1">
    <location>
        <begin position="252"/>
        <end position="282"/>
    </location>
</feature>
<keyword evidence="3" id="KW-0812">Transmembrane</keyword>
<reference evidence="4 5" key="1">
    <citation type="submission" date="2019-03" db="EMBL/GenBank/DDBJ databases">
        <title>Sapientia aquatica gen. nov., sp. nov., isolated from a crater lake.</title>
        <authorList>
            <person name="Felfoldi T."/>
            <person name="Szabo A."/>
            <person name="Toth E."/>
            <person name="Schumann P."/>
            <person name="Keki Z."/>
            <person name="Marialigeti K."/>
            <person name="Mathe I."/>
        </authorList>
    </citation>
    <scope>NUCLEOTIDE SEQUENCE [LARGE SCALE GENOMIC DNA]</scope>
    <source>
        <strain evidence="4 5">SA-152</strain>
    </source>
</reference>
<feature type="compositionally biased region" description="Low complexity" evidence="2">
    <location>
        <begin position="152"/>
        <end position="163"/>
    </location>
</feature>
<evidence type="ECO:0000256" key="1">
    <source>
        <dbReference type="SAM" id="Coils"/>
    </source>
</evidence>
<keyword evidence="1" id="KW-0175">Coiled coil</keyword>
<feature type="transmembrane region" description="Helical" evidence="3">
    <location>
        <begin position="286"/>
        <end position="309"/>
    </location>
</feature>